<proteinExistence type="predicted"/>
<dbReference type="InterPro" id="IPR029058">
    <property type="entry name" value="AB_hydrolase_fold"/>
</dbReference>
<accession>A0AA95NI38</accession>
<dbReference type="PANTHER" id="PTHR12277">
    <property type="entry name" value="ALPHA/BETA HYDROLASE DOMAIN-CONTAINING PROTEIN"/>
    <property type="match status" value="1"/>
</dbReference>
<organism evidence="2 3">
    <name type="scientific">Paucibacter sediminis</name>
    <dbReference type="NCBI Taxonomy" id="3019553"/>
    <lineage>
        <taxon>Bacteria</taxon>
        <taxon>Pseudomonadati</taxon>
        <taxon>Pseudomonadota</taxon>
        <taxon>Betaproteobacteria</taxon>
        <taxon>Burkholderiales</taxon>
        <taxon>Sphaerotilaceae</taxon>
        <taxon>Roseateles</taxon>
    </lineage>
</organism>
<feature type="domain" description="Serine aminopeptidase S33" evidence="1">
    <location>
        <begin position="70"/>
        <end position="179"/>
    </location>
</feature>
<dbReference type="GO" id="GO:0016787">
    <property type="term" value="F:hydrolase activity"/>
    <property type="evidence" value="ECO:0007669"/>
    <property type="project" value="UniProtKB-KW"/>
</dbReference>
<keyword evidence="2" id="KW-0378">Hydrolase</keyword>
<dbReference type="SUPFAM" id="SSF53474">
    <property type="entry name" value="alpha/beta-Hydrolases"/>
    <property type="match status" value="1"/>
</dbReference>
<dbReference type="Gene3D" id="3.40.50.1820">
    <property type="entry name" value="alpha/beta hydrolase"/>
    <property type="match status" value="1"/>
</dbReference>
<dbReference type="KEGG" id="pais:PFX98_04035"/>
<dbReference type="RefSeq" id="WP_285233895.1">
    <property type="nucleotide sequence ID" value="NZ_CP116346.1"/>
</dbReference>
<sequence>MRKTILGAGLMLLLAYGAAMAWLYWRQEQLLFQPEPLAAGHRFELGADVQDLRLNVPGATLSALHLRLPRPKGLVFFLHGNAGNLQTWFVNADFYRRAGYDLFMLDYRGYGKSSGHIESEAQLRADVRAAWDTVAPQYRGLKHVIYGRSLGTGLAAGLAAEVGPELTVLVSPYASMSALMREHFPWVPPGLLRYPLDTGADVARLRTPLLLVHGGQDSLIAPQHSEALLRQQGQARLVLVPGAAHNDLQRFEQYQQALREALAAL</sequence>
<name>A0AA95NI38_9BURK</name>
<protein>
    <submittedName>
        <fullName evidence="2">Alpha/beta fold hydrolase</fullName>
    </submittedName>
</protein>
<dbReference type="EMBL" id="CP116346">
    <property type="protein sequence ID" value="WIT12794.1"/>
    <property type="molecule type" value="Genomic_DNA"/>
</dbReference>
<evidence type="ECO:0000259" key="1">
    <source>
        <dbReference type="Pfam" id="PF12146"/>
    </source>
</evidence>
<reference evidence="2" key="1">
    <citation type="submission" date="2023-01" db="EMBL/GenBank/DDBJ databases">
        <title>Whole genome sequence of Paucibacter sp. S2-9 isolated from pond sediment.</title>
        <authorList>
            <person name="Jung J.Y."/>
        </authorList>
    </citation>
    <scope>NUCLEOTIDE SEQUENCE</scope>
    <source>
        <strain evidence="2">S2-9</strain>
    </source>
</reference>
<keyword evidence="3" id="KW-1185">Reference proteome</keyword>
<dbReference type="Proteomes" id="UP001177769">
    <property type="component" value="Chromosome"/>
</dbReference>
<evidence type="ECO:0000313" key="2">
    <source>
        <dbReference type="EMBL" id="WIT12794.1"/>
    </source>
</evidence>
<gene>
    <name evidence="2" type="ORF">PFX98_04035</name>
</gene>
<dbReference type="AlphaFoldDB" id="A0AA95NI38"/>
<dbReference type="Pfam" id="PF12146">
    <property type="entry name" value="Hydrolase_4"/>
    <property type="match status" value="1"/>
</dbReference>
<dbReference type="InterPro" id="IPR022742">
    <property type="entry name" value="Hydrolase_4"/>
</dbReference>
<evidence type="ECO:0000313" key="3">
    <source>
        <dbReference type="Proteomes" id="UP001177769"/>
    </source>
</evidence>
<dbReference type="PANTHER" id="PTHR12277:SF81">
    <property type="entry name" value="PROTEIN ABHD13"/>
    <property type="match status" value="1"/>
</dbReference>